<name>A0A833TW47_ACIBZ</name>
<evidence type="ECO:0008006" key="3">
    <source>
        <dbReference type="Google" id="ProtNLM"/>
    </source>
</evidence>
<organism evidence="1 2">
    <name type="scientific">Acinetobacter bereziniae</name>
    <name type="common">Acinetobacter genomosp. 10</name>
    <dbReference type="NCBI Taxonomy" id="106648"/>
    <lineage>
        <taxon>Bacteria</taxon>
        <taxon>Pseudomonadati</taxon>
        <taxon>Pseudomonadota</taxon>
        <taxon>Gammaproteobacteria</taxon>
        <taxon>Moraxellales</taxon>
        <taxon>Moraxellaceae</taxon>
        <taxon>Acinetobacter</taxon>
    </lineage>
</organism>
<sequence length="143" mass="17086">MKYMVFLAVLLSIIGCKDKKVDSFQYEIVNNEIICSLKPKEVFESKEFARFDTFFKDLNGNPNDELSNSIYTQSLKNLSNKKSKYIFCFSKKDMKSDFLETYIQVELQRGKTFRQYEFRNYFCLKNNKLIDFSDREKSIEMCQ</sequence>
<dbReference type="PROSITE" id="PS51257">
    <property type="entry name" value="PROKAR_LIPOPROTEIN"/>
    <property type="match status" value="1"/>
</dbReference>
<reference evidence="2" key="1">
    <citation type="journal article" date="2020" name="MBio">
        <title>Horizontal gene transfer to a defensive symbiont with a reduced genome amongst a multipartite beetle microbiome.</title>
        <authorList>
            <person name="Waterworth S.C."/>
            <person name="Florez L.V."/>
            <person name="Rees E.R."/>
            <person name="Hertweck C."/>
            <person name="Kaltenpoth M."/>
            <person name="Kwan J.C."/>
        </authorList>
    </citation>
    <scope>NUCLEOTIDE SEQUENCE [LARGE SCALE GENOMIC DNA]</scope>
</reference>
<dbReference type="EMBL" id="WNDP01000089">
    <property type="protein sequence ID" value="KAF1022577.1"/>
    <property type="molecule type" value="Genomic_DNA"/>
</dbReference>
<gene>
    <name evidence="1" type="ORF">GAK29_03155</name>
</gene>
<proteinExistence type="predicted"/>
<accession>A0A833TW47</accession>
<dbReference type="Proteomes" id="UP000490535">
    <property type="component" value="Unassembled WGS sequence"/>
</dbReference>
<evidence type="ECO:0000313" key="1">
    <source>
        <dbReference type="EMBL" id="KAF1022577.1"/>
    </source>
</evidence>
<dbReference type="AlphaFoldDB" id="A0A833TW47"/>
<evidence type="ECO:0000313" key="2">
    <source>
        <dbReference type="Proteomes" id="UP000490535"/>
    </source>
</evidence>
<protein>
    <recommendedName>
        <fullName evidence="3">Lipoprotein</fullName>
    </recommendedName>
</protein>
<comment type="caution">
    <text evidence="1">The sequence shown here is derived from an EMBL/GenBank/DDBJ whole genome shotgun (WGS) entry which is preliminary data.</text>
</comment>